<keyword evidence="1" id="KW-0472">Membrane</keyword>
<protein>
    <recommendedName>
        <fullName evidence="4">Galactose oxidase</fullName>
    </recommendedName>
</protein>
<name>A0ABM7V5K1_9FLAO</name>
<sequence length="438" mass="51532">MDQYKGETYLFQDARSRQAIVIESDSVYYKNTPKKLQLLKHTSYPEIISRYNAFTIGNKNYFAHNGCGPVLEWRNDSIIRIDNSFLHQNQFGATTFVYKNEIYYFGGYGLFTFKNILTKYIFKSKEWIAIQTFGSEFPSLRRDANKILMGDNLYIFGGLSENSKDFYFGQVPSDNIVWKLNLKTMSWSKEGIYNPKYNSTDCYFNFQFGSKMYMISRGADNKLLEIDITTNTIKKYILPSVFNIKSLYFDEKSQELVVVHFLSTSVKTKIIRIKLNTILHNPIQTETFITNPFEKWIYSFVLLAIVVFLSYLFYKSKFKNKLIQHKSILFDNNSQQLQFKSKVIDAFDTNELKIILHLIHNQSEYIPINSLNNLFEQADLSENYSSITKRRENTLNSIITKLSLITGYNKSEIILYRKNPDDKRMKEIKLKDHFIRVK</sequence>
<evidence type="ECO:0000313" key="3">
    <source>
        <dbReference type="Proteomes" id="UP001319867"/>
    </source>
</evidence>
<evidence type="ECO:0000256" key="1">
    <source>
        <dbReference type="SAM" id="Phobius"/>
    </source>
</evidence>
<evidence type="ECO:0000313" key="2">
    <source>
        <dbReference type="EMBL" id="BDB54837.1"/>
    </source>
</evidence>
<dbReference type="InterPro" id="IPR015915">
    <property type="entry name" value="Kelch-typ_b-propeller"/>
</dbReference>
<dbReference type="Proteomes" id="UP001319867">
    <property type="component" value="Chromosome"/>
</dbReference>
<accession>A0ABM7V5K1</accession>
<reference evidence="2 3" key="2">
    <citation type="journal article" date="2022" name="Microorganisms">
        <title>Complete Genome Sequences of Two Flavobacterium ammonificans Strains and a Flavobacterium ammoniigenes Strain of Ammonifying Bacterioplankton Isolated from Surface River Water.</title>
        <authorList>
            <person name="Suda W."/>
            <person name="Ogata Y."/>
            <person name="Shindo C."/>
            <person name="Watanabe K."/>
        </authorList>
    </citation>
    <scope>NUCLEOTIDE SEQUENCE [LARGE SCALE GENOMIC DNA]</scope>
    <source>
        <strain evidence="2 3">GENT5</strain>
    </source>
</reference>
<evidence type="ECO:0008006" key="4">
    <source>
        <dbReference type="Google" id="ProtNLM"/>
    </source>
</evidence>
<dbReference type="SUPFAM" id="SSF117281">
    <property type="entry name" value="Kelch motif"/>
    <property type="match status" value="1"/>
</dbReference>
<feature type="transmembrane region" description="Helical" evidence="1">
    <location>
        <begin position="296"/>
        <end position="314"/>
    </location>
</feature>
<reference evidence="2 3" key="1">
    <citation type="journal article" date="2022" name="Int. J. Syst. Evol. Microbiol.">
        <title>Flavobacterium ammonificans sp. nov. and Flavobacterium ammoniigenes sp. nov., ammonifying bacteria isolated from surface river water.</title>
        <authorList>
            <person name="Watanabe K."/>
            <person name="Kitamura T."/>
            <person name="Ogata Y."/>
            <person name="Shindo C."/>
            <person name="Suda W."/>
        </authorList>
    </citation>
    <scope>NUCLEOTIDE SEQUENCE [LARGE SCALE GENOMIC DNA]</scope>
    <source>
        <strain evidence="2 3">GENT5</strain>
    </source>
</reference>
<organism evidence="2 3">
    <name type="scientific">Flavobacterium ammoniigenes</name>
    <dbReference type="NCBI Taxonomy" id="1751095"/>
    <lineage>
        <taxon>Bacteria</taxon>
        <taxon>Pseudomonadati</taxon>
        <taxon>Bacteroidota</taxon>
        <taxon>Flavobacteriia</taxon>
        <taxon>Flavobacteriales</taxon>
        <taxon>Flavobacteriaceae</taxon>
        <taxon>Flavobacterium</taxon>
    </lineage>
</organism>
<dbReference type="Gene3D" id="2.120.10.80">
    <property type="entry name" value="Kelch-type beta propeller"/>
    <property type="match status" value="1"/>
</dbReference>
<dbReference type="EMBL" id="AP025184">
    <property type="protein sequence ID" value="BDB54837.1"/>
    <property type="molecule type" value="Genomic_DNA"/>
</dbReference>
<keyword evidence="3" id="KW-1185">Reference proteome</keyword>
<gene>
    <name evidence="2" type="ORF">GENT5_11420</name>
</gene>
<keyword evidence="1" id="KW-1133">Transmembrane helix</keyword>
<proteinExistence type="predicted"/>
<keyword evidence="1" id="KW-0812">Transmembrane</keyword>